<comment type="caution">
    <text evidence="2">The sequence shown here is derived from an EMBL/GenBank/DDBJ whole genome shotgun (WGS) entry which is preliminary data.</text>
</comment>
<name>A0A4Q7MLI2_9BACT</name>
<dbReference type="Proteomes" id="UP000293874">
    <property type="component" value="Unassembled WGS sequence"/>
</dbReference>
<evidence type="ECO:0000313" key="2">
    <source>
        <dbReference type="EMBL" id="RZS69281.1"/>
    </source>
</evidence>
<reference evidence="2 3" key="1">
    <citation type="submission" date="2019-02" db="EMBL/GenBank/DDBJ databases">
        <title>Genomic Encyclopedia of Type Strains, Phase IV (KMG-IV): sequencing the most valuable type-strain genomes for metagenomic binning, comparative biology and taxonomic classification.</title>
        <authorList>
            <person name="Goeker M."/>
        </authorList>
    </citation>
    <scope>NUCLEOTIDE SEQUENCE [LARGE SCALE GENOMIC DNA]</scope>
    <source>
        <strain evidence="2 3">DSM 18116</strain>
    </source>
</reference>
<dbReference type="EMBL" id="SGXA01000003">
    <property type="protein sequence ID" value="RZS69281.1"/>
    <property type="molecule type" value="Genomic_DNA"/>
</dbReference>
<sequence length="29" mass="3296">MSGVQAGKKNFLPEKMNFRNRAGPFNKDI</sequence>
<dbReference type="AlphaFoldDB" id="A0A4Q7MLI2"/>
<accession>A0A4Q7MLI2</accession>
<proteinExistence type="predicted"/>
<protein>
    <submittedName>
        <fullName evidence="2">Uncharacterized protein</fullName>
    </submittedName>
</protein>
<organism evidence="2 3">
    <name type="scientific">Pseudobacter ginsenosidimutans</name>
    <dbReference type="NCBI Taxonomy" id="661488"/>
    <lineage>
        <taxon>Bacteria</taxon>
        <taxon>Pseudomonadati</taxon>
        <taxon>Bacteroidota</taxon>
        <taxon>Chitinophagia</taxon>
        <taxon>Chitinophagales</taxon>
        <taxon>Chitinophagaceae</taxon>
        <taxon>Pseudobacter</taxon>
    </lineage>
</organism>
<evidence type="ECO:0000256" key="1">
    <source>
        <dbReference type="SAM" id="MobiDB-lite"/>
    </source>
</evidence>
<keyword evidence="3" id="KW-1185">Reference proteome</keyword>
<feature type="region of interest" description="Disordered" evidence="1">
    <location>
        <begin position="1"/>
        <end position="29"/>
    </location>
</feature>
<evidence type="ECO:0000313" key="3">
    <source>
        <dbReference type="Proteomes" id="UP000293874"/>
    </source>
</evidence>
<gene>
    <name evidence="2" type="ORF">EV199_5118</name>
</gene>